<dbReference type="InterPro" id="IPR036259">
    <property type="entry name" value="MFS_trans_sf"/>
</dbReference>
<dbReference type="Gene3D" id="1.20.1250.20">
    <property type="entry name" value="MFS general substrate transporter like domains"/>
    <property type="match status" value="1"/>
</dbReference>
<feature type="transmembrane region" description="Helical" evidence="6">
    <location>
        <begin position="370"/>
        <end position="388"/>
    </location>
</feature>
<keyword evidence="3 6" id="KW-0812">Transmembrane</keyword>
<dbReference type="OrthoDB" id="440553at2759"/>
<comment type="subcellular location">
    <subcellularLocation>
        <location evidence="1">Membrane</location>
        <topology evidence="1">Multi-pass membrane protein</topology>
    </subcellularLocation>
</comment>
<dbReference type="InterPro" id="IPR011701">
    <property type="entry name" value="MFS"/>
</dbReference>
<dbReference type="Proteomes" id="UP000613580">
    <property type="component" value="Unassembled WGS sequence"/>
</dbReference>
<organism evidence="8 9">
    <name type="scientific">Mycena chlorophos</name>
    <name type="common">Agaric fungus</name>
    <name type="synonym">Agaricus chlorophos</name>
    <dbReference type="NCBI Taxonomy" id="658473"/>
    <lineage>
        <taxon>Eukaryota</taxon>
        <taxon>Fungi</taxon>
        <taxon>Dikarya</taxon>
        <taxon>Basidiomycota</taxon>
        <taxon>Agaricomycotina</taxon>
        <taxon>Agaricomycetes</taxon>
        <taxon>Agaricomycetidae</taxon>
        <taxon>Agaricales</taxon>
        <taxon>Marasmiineae</taxon>
        <taxon>Mycenaceae</taxon>
        <taxon>Mycena</taxon>
    </lineage>
</organism>
<dbReference type="PROSITE" id="PS50850">
    <property type="entry name" value="MFS"/>
    <property type="match status" value="1"/>
</dbReference>
<keyword evidence="2" id="KW-0813">Transport</keyword>
<dbReference type="GO" id="GO:0005886">
    <property type="term" value="C:plasma membrane"/>
    <property type="evidence" value="ECO:0007669"/>
    <property type="project" value="TreeGrafter"/>
</dbReference>
<keyword evidence="9" id="KW-1185">Reference proteome</keyword>
<evidence type="ECO:0000256" key="3">
    <source>
        <dbReference type="ARBA" id="ARBA00022692"/>
    </source>
</evidence>
<evidence type="ECO:0000313" key="9">
    <source>
        <dbReference type="Proteomes" id="UP000613580"/>
    </source>
</evidence>
<keyword evidence="5 6" id="KW-0472">Membrane</keyword>
<feature type="transmembrane region" description="Helical" evidence="6">
    <location>
        <begin position="31"/>
        <end position="56"/>
    </location>
</feature>
<feature type="transmembrane region" description="Helical" evidence="6">
    <location>
        <begin position="184"/>
        <end position="205"/>
    </location>
</feature>
<name>A0A8H6TL29_MYCCL</name>
<dbReference type="SUPFAM" id="SSF103473">
    <property type="entry name" value="MFS general substrate transporter"/>
    <property type="match status" value="1"/>
</dbReference>
<protein>
    <submittedName>
        <fullName evidence="8">MFS domain-containing protein</fullName>
    </submittedName>
</protein>
<dbReference type="InterPro" id="IPR020846">
    <property type="entry name" value="MFS_dom"/>
</dbReference>
<feature type="transmembrane region" description="Helical" evidence="6">
    <location>
        <begin position="314"/>
        <end position="338"/>
    </location>
</feature>
<dbReference type="AlphaFoldDB" id="A0A8H6TL29"/>
<feature type="transmembrane region" description="Helical" evidence="6">
    <location>
        <begin position="93"/>
        <end position="110"/>
    </location>
</feature>
<accession>A0A8H6TL29</accession>
<dbReference type="Pfam" id="PF07690">
    <property type="entry name" value="MFS_1"/>
    <property type="match status" value="1"/>
</dbReference>
<dbReference type="PANTHER" id="PTHR23502">
    <property type="entry name" value="MAJOR FACILITATOR SUPERFAMILY"/>
    <property type="match status" value="1"/>
</dbReference>
<feature type="transmembrane region" description="Helical" evidence="6">
    <location>
        <begin position="284"/>
        <end position="302"/>
    </location>
</feature>
<feature type="transmembrane region" description="Helical" evidence="6">
    <location>
        <begin position="117"/>
        <end position="142"/>
    </location>
</feature>
<evidence type="ECO:0000256" key="1">
    <source>
        <dbReference type="ARBA" id="ARBA00004141"/>
    </source>
</evidence>
<evidence type="ECO:0000256" key="4">
    <source>
        <dbReference type="ARBA" id="ARBA00022989"/>
    </source>
</evidence>
<keyword evidence="4 6" id="KW-1133">Transmembrane helix</keyword>
<feature type="transmembrane region" description="Helical" evidence="6">
    <location>
        <begin position="154"/>
        <end position="177"/>
    </location>
</feature>
<evidence type="ECO:0000256" key="6">
    <source>
        <dbReference type="SAM" id="Phobius"/>
    </source>
</evidence>
<dbReference type="PANTHER" id="PTHR23502:SF51">
    <property type="entry name" value="QUINIDINE RESISTANCE PROTEIN 1-RELATED"/>
    <property type="match status" value="1"/>
</dbReference>
<dbReference type="Gene3D" id="1.20.1720.10">
    <property type="entry name" value="Multidrug resistance protein D"/>
    <property type="match status" value="1"/>
</dbReference>
<dbReference type="GO" id="GO:0022857">
    <property type="term" value="F:transmembrane transporter activity"/>
    <property type="evidence" value="ECO:0007669"/>
    <property type="project" value="InterPro"/>
</dbReference>
<comment type="caution">
    <text evidence="8">The sequence shown here is derived from an EMBL/GenBank/DDBJ whole genome shotgun (WGS) entry which is preliminary data.</text>
</comment>
<feature type="transmembrane region" description="Helical" evidence="6">
    <location>
        <begin position="461"/>
        <end position="482"/>
    </location>
</feature>
<evidence type="ECO:0000256" key="2">
    <source>
        <dbReference type="ARBA" id="ARBA00022448"/>
    </source>
</evidence>
<feature type="domain" description="Major facilitator superfamily (MFS) profile" evidence="7">
    <location>
        <begin position="28"/>
        <end position="485"/>
    </location>
</feature>
<evidence type="ECO:0000259" key="7">
    <source>
        <dbReference type="PROSITE" id="PS50850"/>
    </source>
</evidence>
<sequence length="508" mass="55326">MASGAPAPNDVRTEEPYNIFTKREKWTLVSLVSFGMLFSPLSANIYFPAIPTLVVAFHKSTELINLTVTLNMIFQGLSPMFWGPLADTFGRRFMFIACLVVLALSCIGLAQTPTSDYWLLLFLRCFQAFGSASTIALGAGVVGDISTRAERGGFFGVSTMGSMLGPAIGPVVGGALADKLGWRAIFWFLCISSAFCAVVLILQVISTTSGRPTSSQCSFLPETLRAIVGNGSIPGANPFLHSPLVPVFGRGRRWHPSLAANAIVKSGSRVKFRNPFPLLLNPEIFLTLLVAGVTYALCYAVLTTISTLFKAKYLFLTETTIGLCFLAWGFGALFATFITGKMLDWDYRRLRAMHTGTREEFSIEKARLHLLPYMIIVYVVSCIGYGWCIDRRSNIAGPLVFLFIISYLSTAIMNSLQTLMLDLMPTQASSVIACNNFVRCSLGAALVSAIEPLLDALGAGWAYVLLGGLCLVLTVPAIWVLIRIGPKLRAEKAAKVRRDVEAEEAEKM</sequence>
<evidence type="ECO:0000313" key="8">
    <source>
        <dbReference type="EMBL" id="KAF7319069.1"/>
    </source>
</evidence>
<reference evidence="8" key="1">
    <citation type="submission" date="2020-05" db="EMBL/GenBank/DDBJ databases">
        <title>Mycena genomes resolve the evolution of fungal bioluminescence.</title>
        <authorList>
            <person name="Tsai I.J."/>
        </authorList>
    </citation>
    <scope>NUCLEOTIDE SEQUENCE</scope>
    <source>
        <strain evidence="8">110903Hualien_Pintung</strain>
    </source>
</reference>
<proteinExistence type="predicted"/>
<dbReference type="EMBL" id="JACAZE010000003">
    <property type="protein sequence ID" value="KAF7319069.1"/>
    <property type="molecule type" value="Genomic_DNA"/>
</dbReference>
<gene>
    <name evidence="8" type="ORF">HMN09_00243100</name>
</gene>
<evidence type="ECO:0000256" key="5">
    <source>
        <dbReference type="ARBA" id="ARBA00023136"/>
    </source>
</evidence>
<feature type="transmembrane region" description="Helical" evidence="6">
    <location>
        <begin position="395"/>
        <end position="416"/>
    </location>
</feature>